<evidence type="ECO:0000256" key="3">
    <source>
        <dbReference type="PROSITE-ProRule" id="PRU00110"/>
    </source>
</evidence>
<dbReference type="AlphaFoldDB" id="A0A1G2BR72"/>
<dbReference type="PROSITE" id="PS50894">
    <property type="entry name" value="HPT"/>
    <property type="match status" value="1"/>
</dbReference>
<comment type="catalytic activity">
    <reaction evidence="1">
        <text>ATP + protein L-histidine = ADP + protein N-phospho-L-histidine.</text>
        <dbReference type="EC" id="2.7.13.3"/>
    </reaction>
</comment>
<dbReference type="SUPFAM" id="SSF47226">
    <property type="entry name" value="Histidine-containing phosphotransfer domain, HPT domain"/>
    <property type="match status" value="1"/>
</dbReference>
<dbReference type="InterPro" id="IPR004358">
    <property type="entry name" value="Sig_transdc_His_kin-like_C"/>
</dbReference>
<evidence type="ECO:0000259" key="4">
    <source>
        <dbReference type="PROSITE" id="PS50109"/>
    </source>
</evidence>
<dbReference type="InterPro" id="IPR036890">
    <property type="entry name" value="HATPase_C_sf"/>
</dbReference>
<protein>
    <recommendedName>
        <fullName evidence="2">histidine kinase</fullName>
        <ecNumber evidence="2">2.7.13.3</ecNumber>
    </recommendedName>
</protein>
<dbReference type="PRINTS" id="PR00344">
    <property type="entry name" value="BCTRLSENSOR"/>
</dbReference>
<proteinExistence type="predicted"/>
<dbReference type="InterPro" id="IPR051315">
    <property type="entry name" value="Bact_Chemotaxis_CheA"/>
</dbReference>
<name>A0A1G2BR72_9BACT</name>
<dbReference type="SMART" id="SM00073">
    <property type="entry name" value="HPT"/>
    <property type="match status" value="1"/>
</dbReference>
<comment type="caution">
    <text evidence="6">The sequence shown here is derived from an EMBL/GenBank/DDBJ whole genome shotgun (WGS) entry which is preliminary data.</text>
</comment>
<evidence type="ECO:0000313" key="7">
    <source>
        <dbReference type="Proteomes" id="UP000177349"/>
    </source>
</evidence>
<evidence type="ECO:0000256" key="1">
    <source>
        <dbReference type="ARBA" id="ARBA00000085"/>
    </source>
</evidence>
<dbReference type="InterPro" id="IPR036061">
    <property type="entry name" value="CheW-like_dom_sf"/>
</dbReference>
<dbReference type="SUPFAM" id="SSF50341">
    <property type="entry name" value="CheW-like"/>
    <property type="match status" value="1"/>
</dbReference>
<feature type="domain" description="Histidine kinase" evidence="4">
    <location>
        <begin position="198"/>
        <end position="389"/>
    </location>
</feature>
<dbReference type="GO" id="GO:0004673">
    <property type="term" value="F:protein histidine kinase activity"/>
    <property type="evidence" value="ECO:0007669"/>
    <property type="project" value="UniProtKB-EC"/>
</dbReference>
<dbReference type="Pfam" id="PF02518">
    <property type="entry name" value="HATPase_c"/>
    <property type="match status" value="1"/>
</dbReference>
<dbReference type="InterPro" id="IPR036641">
    <property type="entry name" value="HPT_dom_sf"/>
</dbReference>
<sequence length="523" mass="58229">MQLTQYKKLFIAETQTKLKEFEDLLVLLEKDSAHAAAIEKALMALHSLKSYAATMSYLHLANAVHLVEEVFIGVKNRERKLSAGDIDSLFVVVDAFRSNLASIQQSNTEIDLGPATAFIMREGSPASAPAALVKKAAAPVQDAQYEPLGSYVEVPTNELDAELDLVNDIVSINQQMLRLSQHDDMGGVKIAIHNLEARVSELRQSLISMKMIPIRQYFVFLSRLVRDIARQNRAFIKFELRDNNLRFERNVLDSLREICVQLIKNAVAHGFREGDRGTVRLIFEFKSGVIHVSVSDTGRGIDWGALSRRARSQRLLGRAERLTPDAKFRILFEHGVSSKQETTLISGRGVGLPLVYSHIRTLQGTIAYSSESTGRKRGTHFEITIPLTPTLFRALAWHWGPYYFAIPLFVVDNVIQLHEGKPQPKQTTIRYKGSTVRFCDIQKLLGMAIPDADTVAAEAVALIRVEAQRVALRLPVGVSEQELIIESLPSLKRFPLVAGVAVAEDSAPVVVLNHRALCANTHE</sequence>
<organism evidence="6 7">
    <name type="scientific">Candidatus Komeilibacteria bacterium RIFCSPLOWO2_01_FULL_53_11</name>
    <dbReference type="NCBI Taxonomy" id="1798552"/>
    <lineage>
        <taxon>Bacteria</taxon>
        <taxon>Candidatus Komeiliibacteriota</taxon>
    </lineage>
</organism>
<gene>
    <name evidence="6" type="ORF">A3B31_02585</name>
</gene>
<evidence type="ECO:0000313" key="6">
    <source>
        <dbReference type="EMBL" id="OGY90707.1"/>
    </source>
</evidence>
<dbReference type="EMBL" id="MHKN01000059">
    <property type="protein sequence ID" value="OGY90707.1"/>
    <property type="molecule type" value="Genomic_DNA"/>
</dbReference>
<dbReference type="InterPro" id="IPR003594">
    <property type="entry name" value="HATPase_dom"/>
</dbReference>
<feature type="modified residue" description="Phosphohistidine" evidence="3">
    <location>
        <position position="46"/>
    </location>
</feature>
<dbReference type="SMART" id="SM00387">
    <property type="entry name" value="HATPase_c"/>
    <property type="match status" value="1"/>
</dbReference>
<dbReference type="Proteomes" id="UP000177349">
    <property type="component" value="Unassembled WGS sequence"/>
</dbReference>
<dbReference type="Gene3D" id="1.20.120.160">
    <property type="entry name" value="HPT domain"/>
    <property type="match status" value="1"/>
</dbReference>
<dbReference type="InterPro" id="IPR005467">
    <property type="entry name" value="His_kinase_dom"/>
</dbReference>
<feature type="domain" description="HPt" evidence="5">
    <location>
        <begin position="1"/>
        <end position="107"/>
    </location>
</feature>
<accession>A0A1G2BR72</accession>
<dbReference type="SUPFAM" id="SSF55874">
    <property type="entry name" value="ATPase domain of HSP90 chaperone/DNA topoisomerase II/histidine kinase"/>
    <property type="match status" value="1"/>
</dbReference>
<dbReference type="GO" id="GO:0006935">
    <property type="term" value="P:chemotaxis"/>
    <property type="evidence" value="ECO:0007669"/>
    <property type="project" value="InterPro"/>
</dbReference>
<evidence type="ECO:0000256" key="2">
    <source>
        <dbReference type="ARBA" id="ARBA00012438"/>
    </source>
</evidence>
<dbReference type="PANTHER" id="PTHR43395:SF1">
    <property type="entry name" value="CHEMOTAXIS PROTEIN CHEA"/>
    <property type="match status" value="1"/>
</dbReference>
<keyword evidence="3" id="KW-0597">Phosphoprotein</keyword>
<dbReference type="PANTHER" id="PTHR43395">
    <property type="entry name" value="SENSOR HISTIDINE KINASE CHEA"/>
    <property type="match status" value="1"/>
</dbReference>
<dbReference type="PROSITE" id="PS50109">
    <property type="entry name" value="HIS_KIN"/>
    <property type="match status" value="1"/>
</dbReference>
<evidence type="ECO:0000259" key="5">
    <source>
        <dbReference type="PROSITE" id="PS50894"/>
    </source>
</evidence>
<dbReference type="EC" id="2.7.13.3" evidence="2"/>
<reference evidence="6 7" key="1">
    <citation type="journal article" date="2016" name="Nat. Commun.">
        <title>Thousands of microbial genomes shed light on interconnected biogeochemical processes in an aquifer system.</title>
        <authorList>
            <person name="Anantharaman K."/>
            <person name="Brown C.T."/>
            <person name="Hug L.A."/>
            <person name="Sharon I."/>
            <person name="Castelle C.J."/>
            <person name="Probst A.J."/>
            <person name="Thomas B.C."/>
            <person name="Singh A."/>
            <person name="Wilkins M.J."/>
            <person name="Karaoz U."/>
            <person name="Brodie E.L."/>
            <person name="Williams K.H."/>
            <person name="Hubbard S.S."/>
            <person name="Banfield J.F."/>
        </authorList>
    </citation>
    <scope>NUCLEOTIDE SEQUENCE [LARGE SCALE GENOMIC DNA]</scope>
</reference>
<dbReference type="Pfam" id="PF01627">
    <property type="entry name" value="Hpt"/>
    <property type="match status" value="1"/>
</dbReference>
<dbReference type="InterPro" id="IPR008207">
    <property type="entry name" value="Sig_transdc_His_kin_Hpt_dom"/>
</dbReference>
<dbReference type="Gene3D" id="3.30.565.10">
    <property type="entry name" value="Histidine kinase-like ATPase, C-terminal domain"/>
    <property type="match status" value="1"/>
</dbReference>
<dbReference type="GO" id="GO:0000160">
    <property type="term" value="P:phosphorelay signal transduction system"/>
    <property type="evidence" value="ECO:0007669"/>
    <property type="project" value="InterPro"/>
</dbReference>